<keyword evidence="2" id="KW-1185">Reference proteome</keyword>
<dbReference type="AlphaFoldDB" id="A0AAE0WD97"/>
<reference evidence="1" key="2">
    <citation type="journal article" date="2021" name="Genome Biol. Evol.">
        <title>Developing a high-quality reference genome for a parasitic bivalve with doubly uniparental inheritance (Bivalvia: Unionida).</title>
        <authorList>
            <person name="Smith C.H."/>
        </authorList>
    </citation>
    <scope>NUCLEOTIDE SEQUENCE</scope>
    <source>
        <strain evidence="1">CHS0354</strain>
        <tissue evidence="1">Mantle</tissue>
    </source>
</reference>
<dbReference type="EMBL" id="JAEAOA010000976">
    <property type="protein sequence ID" value="KAK3609105.1"/>
    <property type="molecule type" value="Genomic_DNA"/>
</dbReference>
<sequence>MGSEYFIKLSIYLCSITKINITGLNCMRIGHRPPPLRMKSQSHANNFLERSTSRCSNYNYFARLVAK</sequence>
<name>A0AAE0WD97_9BIVA</name>
<organism evidence="1 2">
    <name type="scientific">Potamilus streckersoni</name>
    <dbReference type="NCBI Taxonomy" id="2493646"/>
    <lineage>
        <taxon>Eukaryota</taxon>
        <taxon>Metazoa</taxon>
        <taxon>Spiralia</taxon>
        <taxon>Lophotrochozoa</taxon>
        <taxon>Mollusca</taxon>
        <taxon>Bivalvia</taxon>
        <taxon>Autobranchia</taxon>
        <taxon>Heteroconchia</taxon>
        <taxon>Palaeoheterodonta</taxon>
        <taxon>Unionida</taxon>
        <taxon>Unionoidea</taxon>
        <taxon>Unionidae</taxon>
        <taxon>Ambleminae</taxon>
        <taxon>Lampsilini</taxon>
        <taxon>Potamilus</taxon>
    </lineage>
</organism>
<reference evidence="1" key="3">
    <citation type="submission" date="2023-05" db="EMBL/GenBank/DDBJ databases">
        <authorList>
            <person name="Smith C.H."/>
        </authorList>
    </citation>
    <scope>NUCLEOTIDE SEQUENCE</scope>
    <source>
        <strain evidence="1">CHS0354</strain>
        <tissue evidence="1">Mantle</tissue>
    </source>
</reference>
<evidence type="ECO:0000313" key="1">
    <source>
        <dbReference type="EMBL" id="KAK3609105.1"/>
    </source>
</evidence>
<accession>A0AAE0WD97</accession>
<proteinExistence type="predicted"/>
<reference evidence="1" key="1">
    <citation type="journal article" date="2021" name="Genome Biol. Evol.">
        <title>A High-Quality Reference Genome for a Parasitic Bivalve with Doubly Uniparental Inheritance (Bivalvia: Unionida).</title>
        <authorList>
            <person name="Smith C.H."/>
        </authorList>
    </citation>
    <scope>NUCLEOTIDE SEQUENCE</scope>
    <source>
        <strain evidence="1">CHS0354</strain>
    </source>
</reference>
<dbReference type="Proteomes" id="UP001195483">
    <property type="component" value="Unassembled WGS sequence"/>
</dbReference>
<evidence type="ECO:0000313" key="2">
    <source>
        <dbReference type="Proteomes" id="UP001195483"/>
    </source>
</evidence>
<protein>
    <submittedName>
        <fullName evidence="1">Uncharacterized protein</fullName>
    </submittedName>
</protein>
<gene>
    <name evidence="1" type="ORF">CHS0354_015665</name>
</gene>
<comment type="caution">
    <text evidence="1">The sequence shown here is derived from an EMBL/GenBank/DDBJ whole genome shotgun (WGS) entry which is preliminary data.</text>
</comment>